<keyword evidence="5" id="KW-1185">Reference proteome</keyword>
<dbReference type="InterPro" id="IPR009309">
    <property type="entry name" value="IreB"/>
</dbReference>
<dbReference type="KEGG" id="kyr:CVV65_10665"/>
<organism evidence="3 5">
    <name type="scientific">Kyrpidia spormannii</name>
    <dbReference type="NCBI Taxonomy" id="2055160"/>
    <lineage>
        <taxon>Bacteria</taxon>
        <taxon>Bacillati</taxon>
        <taxon>Bacillota</taxon>
        <taxon>Bacilli</taxon>
        <taxon>Bacillales</taxon>
        <taxon>Alicyclobacillaceae</taxon>
        <taxon>Kyrpidia</taxon>
    </lineage>
</organism>
<evidence type="ECO:0000313" key="6">
    <source>
        <dbReference type="Proteomes" id="UP000502196"/>
    </source>
</evidence>
<comment type="similarity">
    <text evidence="1 2">Belongs to the UPF0297 family.</text>
</comment>
<dbReference type="PANTHER" id="PTHR40067">
    <property type="entry name" value="UPF0297 PROTEIN YRZL"/>
    <property type="match status" value="1"/>
</dbReference>
<dbReference type="EMBL" id="LR792683">
    <property type="protein sequence ID" value="CAB3394154.1"/>
    <property type="molecule type" value="Genomic_DNA"/>
</dbReference>
<dbReference type="EMBL" id="CP024955">
    <property type="protein sequence ID" value="ATY85326.1"/>
    <property type="molecule type" value="Genomic_DNA"/>
</dbReference>
<dbReference type="OrthoDB" id="9796303at2"/>
<gene>
    <name evidence="4" type="ORF">COOX1_2272</name>
    <name evidence="3" type="ORF">CVV65_10665</name>
</gene>
<dbReference type="Proteomes" id="UP000231932">
    <property type="component" value="Chromosome"/>
</dbReference>
<name>A0A2K8N7K4_9BACL</name>
<sequence length="88" mass="10196">MHSSMDETMHFNVQKDGSSAVREALLTAYDALKEKGYNPLHQLVGYLLSGDPAYITSHRDARNRIRRLERDELLEELVRTYLAVHRPE</sequence>
<dbReference type="Pfam" id="PF06135">
    <property type="entry name" value="IreB"/>
    <property type="match status" value="1"/>
</dbReference>
<dbReference type="HAMAP" id="MF_01507">
    <property type="entry name" value="UPF0297"/>
    <property type="match status" value="1"/>
</dbReference>
<accession>A0A2K8N7K4</accession>
<evidence type="ECO:0000256" key="2">
    <source>
        <dbReference type="HAMAP-Rule" id="MF_01507"/>
    </source>
</evidence>
<dbReference type="Proteomes" id="UP000502196">
    <property type="component" value="Chromosome"/>
</dbReference>
<dbReference type="NCBIfam" id="NF003997">
    <property type="entry name" value="PRK05473.1"/>
    <property type="match status" value="1"/>
</dbReference>
<dbReference type="AlphaFoldDB" id="A0A2K8N7K4"/>
<reference evidence="4 6" key="3">
    <citation type="submission" date="2020-04" db="EMBL/GenBank/DDBJ databases">
        <authorList>
            <person name="Hogendoorn C."/>
        </authorList>
    </citation>
    <scope>NUCLEOTIDE SEQUENCE [LARGE SCALE GENOMIC DNA]</scope>
    <source>
        <strain evidence="4">COOX1</strain>
    </source>
</reference>
<reference evidence="5" key="1">
    <citation type="submission" date="2017-11" db="EMBL/GenBank/DDBJ databases">
        <title>Complete Genome Sequence of Kyrpidia sp. Strain EA-1, a thermophilic, hydrogen-oxidizing Bacterium, isolated from the Azores.</title>
        <authorList>
            <person name="Reiner J.E."/>
            <person name="Lapp C.J."/>
            <person name="Bunk B."/>
            <person name="Gescher J."/>
        </authorList>
    </citation>
    <scope>NUCLEOTIDE SEQUENCE [LARGE SCALE GENOMIC DNA]</scope>
    <source>
        <strain evidence="5">EA-1</strain>
    </source>
</reference>
<reference evidence="3" key="2">
    <citation type="journal article" date="2018" name="Genome Announc.">
        <title>Complete Genome Sequence of Kyrpidia sp. Strain EA-1, a Thermophilic Knallgas Bacterium, Isolated from the Azores.</title>
        <authorList>
            <person name="Reiner J.E."/>
            <person name="Lapp C.J."/>
            <person name="Bunk B."/>
            <person name="Sproer C."/>
            <person name="Overmann J."/>
            <person name="Gescher J."/>
        </authorList>
    </citation>
    <scope>NUCLEOTIDE SEQUENCE</scope>
    <source>
        <strain evidence="3">EA-1</strain>
    </source>
</reference>
<evidence type="ECO:0000313" key="4">
    <source>
        <dbReference type="EMBL" id="CAB3394154.1"/>
    </source>
</evidence>
<dbReference type="PANTHER" id="PTHR40067:SF1">
    <property type="entry name" value="UPF0297 PROTEIN YRZL"/>
    <property type="match status" value="1"/>
</dbReference>
<protein>
    <recommendedName>
        <fullName evidence="2">UPF0297 protein COOX1_2272</fullName>
    </recommendedName>
</protein>
<evidence type="ECO:0000313" key="3">
    <source>
        <dbReference type="EMBL" id="ATY85326.1"/>
    </source>
</evidence>
<evidence type="ECO:0000256" key="1">
    <source>
        <dbReference type="ARBA" id="ARBA00010888"/>
    </source>
</evidence>
<evidence type="ECO:0000313" key="5">
    <source>
        <dbReference type="Proteomes" id="UP000231932"/>
    </source>
</evidence>
<dbReference type="PIRSF" id="PIRSF037258">
    <property type="entry name" value="DUF965_bac"/>
    <property type="match status" value="1"/>
</dbReference>
<dbReference type="RefSeq" id="WP_013075137.1">
    <property type="nucleotide sequence ID" value="NZ_CP024955.1"/>
</dbReference>
<proteinExistence type="inferred from homology"/>